<proteinExistence type="predicted"/>
<name>A0ABS9CFS3_9BACT</name>
<comment type="caution">
    <text evidence="1">The sequence shown here is derived from an EMBL/GenBank/DDBJ whole genome shotgun (WGS) entry which is preliminary data.</text>
</comment>
<protein>
    <submittedName>
        <fullName evidence="1">Uncharacterized protein</fullName>
    </submittedName>
</protein>
<reference evidence="1 2" key="1">
    <citation type="submission" date="2020-12" db="EMBL/GenBank/DDBJ databases">
        <title>Whole genome sequences of gut porcine anaerobes.</title>
        <authorList>
            <person name="Kubasova T."/>
            <person name="Jahodarova E."/>
            <person name="Rychlik I."/>
        </authorList>
    </citation>
    <scope>NUCLEOTIDE SEQUENCE [LARGE SCALE GENOMIC DNA]</scope>
    <source>
        <strain evidence="1 2">An925</strain>
    </source>
</reference>
<gene>
    <name evidence="1" type="ORF">I6E12_06895</name>
</gene>
<organism evidence="1 2">
    <name type="scientific">Xylanibacter brevis</name>
    <dbReference type="NCBI Taxonomy" id="83231"/>
    <lineage>
        <taxon>Bacteria</taxon>
        <taxon>Pseudomonadati</taxon>
        <taxon>Bacteroidota</taxon>
        <taxon>Bacteroidia</taxon>
        <taxon>Bacteroidales</taxon>
        <taxon>Prevotellaceae</taxon>
        <taxon>Xylanibacter</taxon>
    </lineage>
</organism>
<evidence type="ECO:0000313" key="2">
    <source>
        <dbReference type="Proteomes" id="UP001200470"/>
    </source>
</evidence>
<dbReference type="EMBL" id="JADYTN010000013">
    <property type="protein sequence ID" value="MCF2563836.1"/>
    <property type="molecule type" value="Genomic_DNA"/>
</dbReference>
<accession>A0ABS9CFS3</accession>
<sequence>MKTEEKIINNQFNNCDHIQLEGVAHYDERRSFFFTPDDPIPHSVQRFRTNGVAQQMTDGTFDFVAKPWRRSQSVLIKKLAHGRVSKTKDDGIQLTLKVYCHESINIANTIKREAAEAVKALINYQLKH</sequence>
<dbReference type="Proteomes" id="UP001200470">
    <property type="component" value="Unassembled WGS sequence"/>
</dbReference>
<evidence type="ECO:0000313" key="1">
    <source>
        <dbReference type="EMBL" id="MCF2563836.1"/>
    </source>
</evidence>
<keyword evidence="2" id="KW-1185">Reference proteome</keyword>
<dbReference type="RefSeq" id="WP_094465022.1">
    <property type="nucleotide sequence ID" value="NZ_JADYTN010000013.1"/>
</dbReference>